<proteinExistence type="predicted"/>
<accession>A0A1H8IWL2</accession>
<dbReference type="RefSeq" id="WP_090634824.1">
    <property type="nucleotide sequence ID" value="NZ_FOCP01000042.1"/>
</dbReference>
<dbReference type="EMBL" id="FOCP01000042">
    <property type="protein sequence ID" value="SEN72426.1"/>
    <property type="molecule type" value="Genomic_DNA"/>
</dbReference>
<keyword evidence="1" id="KW-1133">Transmembrane helix</keyword>
<dbReference type="STRING" id="917.SAMN05216326_1532"/>
<dbReference type="Proteomes" id="UP000199459">
    <property type="component" value="Unassembled WGS sequence"/>
</dbReference>
<reference evidence="2 3" key="1">
    <citation type="submission" date="2016-10" db="EMBL/GenBank/DDBJ databases">
        <authorList>
            <person name="de Groot N.N."/>
        </authorList>
    </citation>
    <scope>NUCLEOTIDE SEQUENCE [LARGE SCALE GENOMIC DNA]</scope>
    <source>
        <strain evidence="2 3">Nm22</strain>
    </source>
</reference>
<name>A0A1H8IWL2_9PROT</name>
<keyword evidence="1" id="KW-0812">Transmembrane</keyword>
<keyword evidence="1" id="KW-0472">Membrane</keyword>
<gene>
    <name evidence="2" type="ORF">SAMN05216325_1422</name>
</gene>
<feature type="transmembrane region" description="Helical" evidence="1">
    <location>
        <begin position="176"/>
        <end position="195"/>
    </location>
</feature>
<organism evidence="2 3">
    <name type="scientific">Nitrosomonas marina</name>
    <dbReference type="NCBI Taxonomy" id="917"/>
    <lineage>
        <taxon>Bacteria</taxon>
        <taxon>Pseudomonadati</taxon>
        <taxon>Pseudomonadota</taxon>
        <taxon>Betaproteobacteria</taxon>
        <taxon>Nitrosomonadales</taxon>
        <taxon>Nitrosomonadaceae</taxon>
        <taxon>Nitrosomonas</taxon>
    </lineage>
</organism>
<dbReference type="OrthoDB" id="8549784at2"/>
<evidence type="ECO:0000256" key="1">
    <source>
        <dbReference type="SAM" id="Phobius"/>
    </source>
</evidence>
<evidence type="ECO:0000313" key="3">
    <source>
        <dbReference type="Proteomes" id="UP000199459"/>
    </source>
</evidence>
<evidence type="ECO:0000313" key="2">
    <source>
        <dbReference type="EMBL" id="SEN72426.1"/>
    </source>
</evidence>
<dbReference type="AlphaFoldDB" id="A0A1H8IWL2"/>
<protein>
    <submittedName>
        <fullName evidence="2">Uncharacterized protein</fullName>
    </submittedName>
</protein>
<sequence>MSFKMIKKFLVSVVIASGIIFSGQLYAHGGLSLEDDLCVLTVGPYRIHFTGYQPMSQEQEFCEDIPEIGKTVVALDYINDELRPFATEVRIVRSTPPFNISTSTTPKDLEKVSDEDLENMTIYHLPPDVYPNATILVEHSFQEKGMFAGVVTVKGNDQEWVSVFPFAVGEGMPINWFTDVLPYVALVAFAAFFFLRSRKKPNEEGTAA</sequence>